<evidence type="ECO:0000313" key="2">
    <source>
        <dbReference type="Proteomes" id="UP000799754"/>
    </source>
</evidence>
<comment type="caution">
    <text evidence="1">The sequence shown here is derived from an EMBL/GenBank/DDBJ whole genome shotgun (WGS) entry which is preliminary data.</text>
</comment>
<dbReference type="Proteomes" id="UP000799754">
    <property type="component" value="Unassembled WGS sequence"/>
</dbReference>
<protein>
    <submittedName>
        <fullName evidence="1">Uncharacterized protein</fullName>
    </submittedName>
</protein>
<sequence length="169" mass="19424">MSAADSHSPKSVTCSFPFTLLRYRRARNREVVHAFNKFPTLHLYLGSHYNLFICGFVWWQTARREWWGLSLCVRQRKWVGVKTTSLSSGVRSHSAIADLALTRVRMKLRIESLGHPVVVCDHCIIHKVRQSQRPHFRKRCAPGGPVSPAATRGCYLFEHTPHVAFPTTW</sequence>
<organism evidence="1 2">
    <name type="scientific">Macroventuria anomochaeta</name>
    <dbReference type="NCBI Taxonomy" id="301207"/>
    <lineage>
        <taxon>Eukaryota</taxon>
        <taxon>Fungi</taxon>
        <taxon>Dikarya</taxon>
        <taxon>Ascomycota</taxon>
        <taxon>Pezizomycotina</taxon>
        <taxon>Dothideomycetes</taxon>
        <taxon>Pleosporomycetidae</taxon>
        <taxon>Pleosporales</taxon>
        <taxon>Pleosporineae</taxon>
        <taxon>Didymellaceae</taxon>
        <taxon>Macroventuria</taxon>
    </lineage>
</organism>
<accession>A0ACB6S038</accession>
<evidence type="ECO:0000313" key="1">
    <source>
        <dbReference type="EMBL" id="KAF2626559.1"/>
    </source>
</evidence>
<reference evidence="1" key="1">
    <citation type="journal article" date="2020" name="Stud. Mycol.">
        <title>101 Dothideomycetes genomes: a test case for predicting lifestyles and emergence of pathogens.</title>
        <authorList>
            <person name="Haridas S."/>
            <person name="Albert R."/>
            <person name="Binder M."/>
            <person name="Bloem J."/>
            <person name="Labutti K."/>
            <person name="Salamov A."/>
            <person name="Andreopoulos B."/>
            <person name="Baker S."/>
            <person name="Barry K."/>
            <person name="Bills G."/>
            <person name="Bluhm B."/>
            <person name="Cannon C."/>
            <person name="Castanera R."/>
            <person name="Culley D."/>
            <person name="Daum C."/>
            <person name="Ezra D."/>
            <person name="Gonzalez J."/>
            <person name="Henrissat B."/>
            <person name="Kuo A."/>
            <person name="Liang C."/>
            <person name="Lipzen A."/>
            <person name="Lutzoni F."/>
            <person name="Magnuson J."/>
            <person name="Mondo S."/>
            <person name="Nolan M."/>
            <person name="Ohm R."/>
            <person name="Pangilinan J."/>
            <person name="Park H.-J."/>
            <person name="Ramirez L."/>
            <person name="Alfaro M."/>
            <person name="Sun H."/>
            <person name="Tritt A."/>
            <person name="Yoshinaga Y."/>
            <person name="Zwiers L.-H."/>
            <person name="Turgeon B."/>
            <person name="Goodwin S."/>
            <person name="Spatafora J."/>
            <person name="Crous P."/>
            <person name="Grigoriev I."/>
        </authorList>
    </citation>
    <scope>NUCLEOTIDE SEQUENCE</scope>
    <source>
        <strain evidence="1">CBS 525.71</strain>
    </source>
</reference>
<dbReference type="EMBL" id="MU006720">
    <property type="protein sequence ID" value="KAF2626559.1"/>
    <property type="molecule type" value="Genomic_DNA"/>
</dbReference>
<proteinExistence type="predicted"/>
<name>A0ACB6S038_9PLEO</name>
<gene>
    <name evidence="1" type="ORF">BU25DRAFT_90393</name>
</gene>
<keyword evidence="2" id="KW-1185">Reference proteome</keyword>